<keyword evidence="2" id="KW-0472">Membrane</keyword>
<dbReference type="RefSeq" id="WP_179823354.1">
    <property type="nucleotide sequence ID" value="NZ_JACCFS010000001.1"/>
</dbReference>
<reference evidence="3 4" key="1">
    <citation type="submission" date="2020-07" db="EMBL/GenBank/DDBJ databases">
        <title>Sequencing the genomes of 1000 actinobacteria strains.</title>
        <authorList>
            <person name="Klenk H.-P."/>
        </authorList>
    </citation>
    <scope>NUCLEOTIDE SEQUENCE [LARGE SCALE GENOMIC DNA]</scope>
    <source>
        <strain evidence="3 4">DSM 44442</strain>
    </source>
</reference>
<protein>
    <submittedName>
        <fullName evidence="3">Uncharacterized protein</fullName>
    </submittedName>
</protein>
<evidence type="ECO:0000313" key="4">
    <source>
        <dbReference type="Proteomes" id="UP000572051"/>
    </source>
</evidence>
<name>A0A7Z0ENV0_9ACTN</name>
<feature type="region of interest" description="Disordered" evidence="1">
    <location>
        <begin position="69"/>
        <end position="95"/>
    </location>
</feature>
<keyword evidence="2" id="KW-0812">Transmembrane</keyword>
<evidence type="ECO:0000313" key="3">
    <source>
        <dbReference type="EMBL" id="NYJ34645.1"/>
    </source>
</evidence>
<keyword evidence="2" id="KW-1133">Transmembrane helix</keyword>
<organism evidence="3 4">
    <name type="scientific">Nocardiopsis aegyptia</name>
    <dbReference type="NCBI Taxonomy" id="220378"/>
    <lineage>
        <taxon>Bacteria</taxon>
        <taxon>Bacillati</taxon>
        <taxon>Actinomycetota</taxon>
        <taxon>Actinomycetes</taxon>
        <taxon>Streptosporangiales</taxon>
        <taxon>Nocardiopsidaceae</taxon>
        <taxon>Nocardiopsis</taxon>
    </lineage>
</organism>
<keyword evidence="4" id="KW-1185">Reference proteome</keyword>
<gene>
    <name evidence="3" type="ORF">HNR10_002526</name>
</gene>
<feature type="transmembrane region" description="Helical" evidence="2">
    <location>
        <begin position="39"/>
        <end position="62"/>
    </location>
</feature>
<dbReference type="Proteomes" id="UP000572051">
    <property type="component" value="Unassembled WGS sequence"/>
</dbReference>
<proteinExistence type="predicted"/>
<dbReference type="EMBL" id="JACCFS010000001">
    <property type="protein sequence ID" value="NYJ34645.1"/>
    <property type="molecule type" value="Genomic_DNA"/>
</dbReference>
<feature type="region of interest" description="Disordered" evidence="1">
    <location>
        <begin position="187"/>
        <end position="227"/>
    </location>
</feature>
<evidence type="ECO:0000256" key="1">
    <source>
        <dbReference type="SAM" id="MobiDB-lite"/>
    </source>
</evidence>
<accession>A0A7Z0ENV0</accession>
<feature type="compositionally biased region" description="Pro residues" evidence="1">
    <location>
        <begin position="13"/>
        <end position="24"/>
    </location>
</feature>
<sequence length="283" mass="29092">MRPDAEPRQPQSSPTPAPPAPPASHAPTAPRRRGTGRKVLVGVGAAVLVLGSATAGLAGGVLHGGASLQPLDGEGAAPDTAEARSEAAPAEDPGERVEFRGMSVLLPEGWAAETVTDSFGAGAAPEEGRVSEDWTALYPEGQEACEAQEWSWTDTSTGCRHLKLLGPGGIAHGGAGWAAVTMEPGPGSTYTASGNAQPCPEGEPTFTEADPERPAADQGTVEESKVGGEPASFLVASLTCVDEATATFTSVEQRLWLVPGAEILVVDNYRFEETEALLASAQW</sequence>
<comment type="caution">
    <text evidence="3">The sequence shown here is derived from an EMBL/GenBank/DDBJ whole genome shotgun (WGS) entry which is preliminary data.</text>
</comment>
<evidence type="ECO:0000256" key="2">
    <source>
        <dbReference type="SAM" id="Phobius"/>
    </source>
</evidence>
<dbReference type="AlphaFoldDB" id="A0A7Z0ENV0"/>
<feature type="region of interest" description="Disordered" evidence="1">
    <location>
        <begin position="1"/>
        <end position="37"/>
    </location>
</feature>